<evidence type="ECO:0000256" key="1">
    <source>
        <dbReference type="SAM" id="Phobius"/>
    </source>
</evidence>
<dbReference type="Proteomes" id="UP001055439">
    <property type="component" value="Chromosome 4"/>
</dbReference>
<sequence length="76" mass="8506">MWPVAFKLYSLFFGSFIKLQSSQAAVASKVSSSSPASLCSFESFGSLVFDRGELRYYYLFSCLLMMIYAFLVALDA</sequence>
<evidence type="ECO:0000313" key="3">
    <source>
        <dbReference type="Proteomes" id="UP001055439"/>
    </source>
</evidence>
<keyword evidence="1" id="KW-0812">Transmembrane</keyword>
<protein>
    <submittedName>
        <fullName evidence="2">Uncharacterized protein</fullName>
    </submittedName>
</protein>
<feature type="transmembrane region" description="Helical" evidence="1">
    <location>
        <begin position="56"/>
        <end position="74"/>
    </location>
</feature>
<dbReference type="AlphaFoldDB" id="A0A9E7FGI9"/>
<keyword evidence="3" id="KW-1185">Reference proteome</keyword>
<dbReference type="EMBL" id="CP097506">
    <property type="protein sequence ID" value="URD94732.1"/>
    <property type="molecule type" value="Genomic_DNA"/>
</dbReference>
<gene>
    <name evidence="2" type="ORF">MUK42_36979</name>
</gene>
<accession>A0A9E7FGI9</accession>
<name>A0A9E7FGI9_9LILI</name>
<organism evidence="2 3">
    <name type="scientific">Musa troglodytarum</name>
    <name type="common">fe'i banana</name>
    <dbReference type="NCBI Taxonomy" id="320322"/>
    <lineage>
        <taxon>Eukaryota</taxon>
        <taxon>Viridiplantae</taxon>
        <taxon>Streptophyta</taxon>
        <taxon>Embryophyta</taxon>
        <taxon>Tracheophyta</taxon>
        <taxon>Spermatophyta</taxon>
        <taxon>Magnoliopsida</taxon>
        <taxon>Liliopsida</taxon>
        <taxon>Zingiberales</taxon>
        <taxon>Musaceae</taxon>
        <taxon>Musa</taxon>
    </lineage>
</organism>
<keyword evidence="1" id="KW-0472">Membrane</keyword>
<evidence type="ECO:0000313" key="2">
    <source>
        <dbReference type="EMBL" id="URD94732.1"/>
    </source>
</evidence>
<proteinExistence type="predicted"/>
<keyword evidence="1" id="KW-1133">Transmembrane helix</keyword>
<reference evidence="2" key="1">
    <citation type="submission" date="2022-05" db="EMBL/GenBank/DDBJ databases">
        <title>The Musa troglodytarum L. genome provides insights into the mechanism of non-climacteric behaviour and enrichment of carotenoids.</title>
        <authorList>
            <person name="Wang J."/>
        </authorList>
    </citation>
    <scope>NUCLEOTIDE SEQUENCE</scope>
    <source>
        <tissue evidence="2">Leaf</tissue>
    </source>
</reference>